<dbReference type="EMBL" id="LFZX01000356">
    <property type="protein sequence ID" value="KNC65209.1"/>
    <property type="molecule type" value="Genomic_DNA"/>
</dbReference>
<dbReference type="SUPFAM" id="SSF52777">
    <property type="entry name" value="CoA-dependent acyltransferases"/>
    <property type="match status" value="1"/>
</dbReference>
<dbReference type="AlphaFoldDB" id="A0A0L0EL69"/>
<organism evidence="2 3">
    <name type="scientific">Pseudoalteromonas rubra</name>
    <dbReference type="NCBI Taxonomy" id="43658"/>
    <lineage>
        <taxon>Bacteria</taxon>
        <taxon>Pseudomonadati</taxon>
        <taxon>Pseudomonadota</taxon>
        <taxon>Gammaproteobacteria</taxon>
        <taxon>Alteromonadales</taxon>
        <taxon>Pseudoalteromonadaceae</taxon>
        <taxon>Pseudoalteromonas</taxon>
    </lineage>
</organism>
<evidence type="ECO:0000313" key="3">
    <source>
        <dbReference type="Proteomes" id="UP000036850"/>
    </source>
</evidence>
<accession>A0A0L0EL69</accession>
<dbReference type="Pfam" id="PF00668">
    <property type="entry name" value="Condensation"/>
    <property type="match status" value="1"/>
</dbReference>
<dbReference type="GO" id="GO:0003824">
    <property type="term" value="F:catalytic activity"/>
    <property type="evidence" value="ECO:0007669"/>
    <property type="project" value="InterPro"/>
</dbReference>
<dbReference type="Gene3D" id="3.30.559.10">
    <property type="entry name" value="Chloramphenicol acetyltransferase-like domain"/>
    <property type="match status" value="1"/>
</dbReference>
<reference evidence="3" key="1">
    <citation type="submission" date="2015-07" db="EMBL/GenBank/DDBJ databases">
        <title>Draft genome sequence of a Pseudoalteromonas rubra strain, OCN096, isolated from Kaneohe Bay, Oahu, Hawaii.</title>
        <authorList>
            <person name="Beurmann S."/>
            <person name="Ushijima B."/>
            <person name="Belcaid M."/>
            <person name="Callahan S.M."/>
            <person name="Aeby G.S."/>
        </authorList>
    </citation>
    <scope>NUCLEOTIDE SEQUENCE [LARGE SCALE GENOMIC DNA]</scope>
    <source>
        <strain evidence="3">OCN096</strain>
    </source>
</reference>
<proteinExistence type="predicted"/>
<protein>
    <recommendedName>
        <fullName evidence="1">Condensation domain-containing protein</fullName>
    </recommendedName>
</protein>
<evidence type="ECO:0000313" key="2">
    <source>
        <dbReference type="EMBL" id="KNC65209.1"/>
    </source>
</evidence>
<dbReference type="InterPro" id="IPR023213">
    <property type="entry name" value="CAT-like_dom_sf"/>
</dbReference>
<dbReference type="Proteomes" id="UP000036850">
    <property type="component" value="Unassembled WGS sequence"/>
</dbReference>
<name>A0A0L0EL69_9GAMM</name>
<comment type="caution">
    <text evidence="2">The sequence shown here is derived from an EMBL/GenBank/DDBJ whole genome shotgun (WGS) entry which is preliminary data.</text>
</comment>
<gene>
    <name evidence="2" type="ORF">AC626_24565</name>
</gene>
<dbReference type="PATRIC" id="fig|43658.6.peg.3902"/>
<dbReference type="InterPro" id="IPR001242">
    <property type="entry name" value="Condensation_dom"/>
</dbReference>
<feature type="domain" description="Condensation" evidence="1">
    <location>
        <begin position="10"/>
        <end position="71"/>
    </location>
</feature>
<evidence type="ECO:0000259" key="1">
    <source>
        <dbReference type="Pfam" id="PF00668"/>
    </source>
</evidence>
<sequence length="97" mass="11453">MHESDVPQQHEEYPLSVQQKRIWARQSEQSPVSYAVITVQGELNIQRLQNALNELVEAHEAMRTYYRRQPGYDLVCNVSPIRDRFRWMCCVSMTLAQ</sequence>